<gene>
    <name evidence="12" type="primary">hyxC</name>
    <name evidence="12" type="ORF">SBA1_80006</name>
</gene>
<dbReference type="Pfam" id="PF10418">
    <property type="entry name" value="DHODB_Fe-S_bind"/>
    <property type="match status" value="1"/>
</dbReference>
<dbReference type="GO" id="GO:0050660">
    <property type="term" value="F:flavin adenine dinucleotide binding"/>
    <property type="evidence" value="ECO:0007669"/>
    <property type="project" value="InterPro"/>
</dbReference>
<dbReference type="PRINTS" id="PR00410">
    <property type="entry name" value="PHEHYDRXLASE"/>
</dbReference>
<evidence type="ECO:0000256" key="2">
    <source>
        <dbReference type="ARBA" id="ARBA00022630"/>
    </source>
</evidence>
<dbReference type="Gene3D" id="2.40.30.10">
    <property type="entry name" value="Translation factors"/>
    <property type="match status" value="1"/>
</dbReference>
<dbReference type="InterPro" id="IPR012165">
    <property type="entry name" value="Cyt_c3_hydrogenase_gsu"/>
</dbReference>
<accession>A0A2U3L7I1</accession>
<comment type="cofactor">
    <cofactor evidence="9">
        <name>[2Fe-2S] cluster</name>
        <dbReference type="ChEBI" id="CHEBI:190135"/>
    </cofactor>
</comment>
<dbReference type="Gene3D" id="2.10.240.10">
    <property type="entry name" value="Dihydroorotate dehydrogenase, electron transfer subunit"/>
    <property type="match status" value="1"/>
</dbReference>
<dbReference type="Proteomes" id="UP000238701">
    <property type="component" value="Unassembled WGS sequence"/>
</dbReference>
<dbReference type="InterPro" id="IPR019480">
    <property type="entry name" value="Dihydroorotate_DH_Fe-S-bd"/>
</dbReference>
<keyword evidence="4 10" id="KW-0479">Metal-binding</keyword>
<evidence type="ECO:0000256" key="3">
    <source>
        <dbReference type="ARBA" id="ARBA00022714"/>
    </source>
</evidence>
<feature type="binding site" evidence="10">
    <location>
        <position position="249"/>
    </location>
    <ligand>
        <name>[2Fe-2S] cluster</name>
        <dbReference type="ChEBI" id="CHEBI:190135"/>
    </ligand>
</feature>
<dbReference type="SUPFAM" id="SSF63380">
    <property type="entry name" value="Riboflavin synthase domain-like"/>
    <property type="match status" value="1"/>
</dbReference>
<dbReference type="Pfam" id="PF00175">
    <property type="entry name" value="NAD_binding_1"/>
    <property type="match status" value="1"/>
</dbReference>
<protein>
    <submittedName>
        <fullName evidence="12">NiFe hydrogenase subunit, putative</fullName>
    </submittedName>
</protein>
<dbReference type="Gene3D" id="3.40.50.80">
    <property type="entry name" value="Nucleotide-binding domain of ferredoxin-NADP reductase (FNR) module"/>
    <property type="match status" value="1"/>
</dbReference>
<feature type="domain" description="FAD-binding FR-type" evidence="11">
    <location>
        <begin position="5"/>
        <end position="105"/>
    </location>
</feature>
<evidence type="ECO:0000256" key="10">
    <source>
        <dbReference type="PIRSR" id="PIRSR006816-2"/>
    </source>
</evidence>
<dbReference type="InterPro" id="IPR001709">
    <property type="entry name" value="Flavoprot_Pyr_Nucl_cyt_Rdtase"/>
</dbReference>
<dbReference type="GO" id="GO:0046872">
    <property type="term" value="F:metal ion binding"/>
    <property type="evidence" value="ECO:0007669"/>
    <property type="project" value="UniProtKB-KW"/>
</dbReference>
<feature type="binding site" evidence="10">
    <location>
        <position position="257"/>
    </location>
    <ligand>
        <name>[2Fe-2S] cluster</name>
        <dbReference type="ChEBI" id="CHEBI:190135"/>
    </ligand>
</feature>
<dbReference type="SUPFAM" id="SSF52343">
    <property type="entry name" value="Ferredoxin reductase-like, C-terminal NADP-linked domain"/>
    <property type="match status" value="1"/>
</dbReference>
<evidence type="ECO:0000256" key="8">
    <source>
        <dbReference type="ARBA" id="ARBA00023014"/>
    </source>
</evidence>
<keyword evidence="6" id="KW-0249">Electron transport</keyword>
<keyword evidence="7 10" id="KW-0408">Iron</keyword>
<organism evidence="12 13">
    <name type="scientific">Candidatus Sulfotelmatobacter kueseliae</name>
    <dbReference type="NCBI Taxonomy" id="2042962"/>
    <lineage>
        <taxon>Bacteria</taxon>
        <taxon>Pseudomonadati</taxon>
        <taxon>Acidobacteriota</taxon>
        <taxon>Terriglobia</taxon>
        <taxon>Terriglobales</taxon>
        <taxon>Candidatus Korobacteraceae</taxon>
        <taxon>Candidatus Sulfotelmatobacter</taxon>
    </lineage>
</organism>
<keyword evidence="5" id="KW-0274">FAD</keyword>
<feature type="binding site" evidence="10">
    <location>
        <position position="246"/>
    </location>
    <ligand>
        <name>[2Fe-2S] cluster</name>
        <dbReference type="ChEBI" id="CHEBI:190135"/>
    </ligand>
</feature>
<name>A0A2U3L7I1_9BACT</name>
<dbReference type="PIRSF" id="PIRSF006816">
    <property type="entry name" value="Cyc3_hyd_g"/>
    <property type="match status" value="1"/>
</dbReference>
<keyword evidence="1" id="KW-0813">Transport</keyword>
<dbReference type="InterPro" id="IPR037117">
    <property type="entry name" value="Dihydroorotate_DH_ele_sf"/>
</dbReference>
<dbReference type="OrthoDB" id="9796486at2"/>
<evidence type="ECO:0000256" key="1">
    <source>
        <dbReference type="ARBA" id="ARBA00022448"/>
    </source>
</evidence>
<dbReference type="InterPro" id="IPR050353">
    <property type="entry name" value="PyrK_electron_transfer"/>
</dbReference>
<dbReference type="InterPro" id="IPR017938">
    <property type="entry name" value="Riboflavin_synthase-like_b-brl"/>
</dbReference>
<reference evidence="13" key="1">
    <citation type="submission" date="2018-02" db="EMBL/GenBank/DDBJ databases">
        <authorList>
            <person name="Hausmann B."/>
        </authorList>
    </citation>
    <scope>NUCLEOTIDE SEQUENCE [LARGE SCALE GENOMIC DNA]</scope>
    <source>
        <strain evidence="13">Peat soil MAG SbA1</strain>
    </source>
</reference>
<dbReference type="PRINTS" id="PR00371">
    <property type="entry name" value="FPNCR"/>
</dbReference>
<dbReference type="PANTHER" id="PTHR43513:SF1">
    <property type="entry name" value="ANAEROBIC SULFITE REDUCTASE SUBUNIT B"/>
    <property type="match status" value="1"/>
</dbReference>
<dbReference type="PROSITE" id="PS51384">
    <property type="entry name" value="FAD_FR"/>
    <property type="match status" value="1"/>
</dbReference>
<evidence type="ECO:0000259" key="11">
    <source>
        <dbReference type="PROSITE" id="PS51384"/>
    </source>
</evidence>
<sequence>MNDVFLPDLACLTGLCDETPDTRTFRLRFRDSSKVKDFRFLPGQFIELSVFGYGEAPFCIASSPTRPEALETTVRRTGQLTDALHQLGEGNEVGVRGPFGNGFDVAAAEGKDLLFVAGGIGLPPLRSLIWNVLDERSRFGKVTILYGARTPADLVYKRELDEWGKRSDVEFRVTADSAQPGWSGAVGVVPTLFRKVDLRPKTSLAYVCGPPIMIKIVVQDLVALGFKEEAIISTLERMMQCGIGKCNHCAIGHRYVCRDGPVFSYGQIKELVD</sequence>
<dbReference type="InterPro" id="IPR039261">
    <property type="entry name" value="FNR_nucleotide-bd"/>
</dbReference>
<dbReference type="Pfam" id="PF00970">
    <property type="entry name" value="FAD_binding_6"/>
    <property type="match status" value="1"/>
</dbReference>
<dbReference type="InterPro" id="IPR008333">
    <property type="entry name" value="Cbr1-like_FAD-bd_dom"/>
</dbReference>
<dbReference type="GO" id="GO:0006221">
    <property type="term" value="P:pyrimidine nucleotide biosynthetic process"/>
    <property type="evidence" value="ECO:0007669"/>
    <property type="project" value="InterPro"/>
</dbReference>
<keyword evidence="2" id="KW-0285">Flavoprotein</keyword>
<evidence type="ECO:0000313" key="13">
    <source>
        <dbReference type="Proteomes" id="UP000238701"/>
    </source>
</evidence>
<dbReference type="EMBL" id="OMOD01000177">
    <property type="protein sequence ID" value="SPF47885.1"/>
    <property type="molecule type" value="Genomic_DNA"/>
</dbReference>
<dbReference type="AlphaFoldDB" id="A0A2U3L7I1"/>
<evidence type="ECO:0000256" key="4">
    <source>
        <dbReference type="ARBA" id="ARBA00022723"/>
    </source>
</evidence>
<comment type="cofactor">
    <cofactor evidence="10">
        <name>[2Fe-2S] cluster</name>
        <dbReference type="ChEBI" id="CHEBI:190135"/>
    </cofactor>
    <text evidence="10">Binds 1 [2Fe-2S] cluster per subunit.</text>
</comment>
<evidence type="ECO:0000313" key="12">
    <source>
        <dbReference type="EMBL" id="SPF47885.1"/>
    </source>
</evidence>
<keyword evidence="8 10" id="KW-0411">Iron-sulfur</keyword>
<evidence type="ECO:0000256" key="6">
    <source>
        <dbReference type="ARBA" id="ARBA00022982"/>
    </source>
</evidence>
<dbReference type="CDD" id="cd06221">
    <property type="entry name" value="sulfite_reductase_like"/>
    <property type="match status" value="1"/>
</dbReference>
<dbReference type="InterPro" id="IPR017927">
    <property type="entry name" value="FAD-bd_FR_type"/>
</dbReference>
<evidence type="ECO:0000256" key="9">
    <source>
        <dbReference type="ARBA" id="ARBA00034078"/>
    </source>
</evidence>
<dbReference type="InterPro" id="IPR001433">
    <property type="entry name" value="OxRdtase_FAD/NAD-bd"/>
</dbReference>
<dbReference type="GO" id="GO:0051537">
    <property type="term" value="F:2 iron, 2 sulfur cluster binding"/>
    <property type="evidence" value="ECO:0007669"/>
    <property type="project" value="UniProtKB-KW"/>
</dbReference>
<keyword evidence="3 10" id="KW-0001">2Fe-2S</keyword>
<dbReference type="PANTHER" id="PTHR43513">
    <property type="entry name" value="DIHYDROOROTATE DEHYDROGENASE B (NAD(+)), ELECTRON TRANSFER SUBUNIT"/>
    <property type="match status" value="1"/>
</dbReference>
<feature type="binding site" evidence="10">
    <location>
        <position position="241"/>
    </location>
    <ligand>
        <name>[2Fe-2S] cluster</name>
        <dbReference type="ChEBI" id="CHEBI:190135"/>
    </ligand>
</feature>
<dbReference type="GO" id="GO:0016491">
    <property type="term" value="F:oxidoreductase activity"/>
    <property type="evidence" value="ECO:0007669"/>
    <property type="project" value="InterPro"/>
</dbReference>
<evidence type="ECO:0000256" key="7">
    <source>
        <dbReference type="ARBA" id="ARBA00023004"/>
    </source>
</evidence>
<evidence type="ECO:0000256" key="5">
    <source>
        <dbReference type="ARBA" id="ARBA00022827"/>
    </source>
</evidence>
<proteinExistence type="predicted"/>